<feature type="transmembrane region" description="Helical" evidence="2">
    <location>
        <begin position="30"/>
        <end position="51"/>
    </location>
</feature>
<dbReference type="PANTHER" id="PTHR12277:SF79">
    <property type="entry name" value="XAA-PRO DIPEPTIDYL-PEPTIDASE-RELATED"/>
    <property type="match status" value="1"/>
</dbReference>
<name>A0ABQ2IB50_9MICO</name>
<proteinExistence type="predicted"/>
<evidence type="ECO:0000313" key="4">
    <source>
        <dbReference type="Proteomes" id="UP000623461"/>
    </source>
</evidence>
<dbReference type="GO" id="GO:0016787">
    <property type="term" value="F:hydrolase activity"/>
    <property type="evidence" value="ECO:0007669"/>
    <property type="project" value="UniProtKB-KW"/>
</dbReference>
<feature type="region of interest" description="Disordered" evidence="1">
    <location>
        <begin position="1"/>
        <end position="21"/>
    </location>
</feature>
<dbReference type="PANTHER" id="PTHR12277">
    <property type="entry name" value="ALPHA/BETA HYDROLASE DOMAIN-CONTAINING PROTEIN"/>
    <property type="match status" value="1"/>
</dbReference>
<evidence type="ECO:0000256" key="2">
    <source>
        <dbReference type="SAM" id="Phobius"/>
    </source>
</evidence>
<sequence>MTVMPAPERPRTQVGTAPAPAPRRSHRWRWWVGAILVLLLAVHVAGGWYFAGRIASDALAANPGTMTPAFDDAQVVSVAGDRVTLRRGVDAAANFEAPGSYGLTWAGGSGHVGPAVVNPDGTVTRPLDVVTGKAPKAGQRAAMERAYYVGDPSKTLGLRTRTVTIAGAPAWFVPGPKPSVRTVAIFVHGQNGTRMDGLRFVQSAHRAGLPALLISYRNDNGAPADPTGRLQYGATEWHDLNAAVAWAQGQGMKRVVLAGQSMGGAVVAAFLEHSSRRGVVTAVLLDCPMLSLSQMVSNGAGSALPGGLPVPGSIIWVAERIAAVRYDVDWSAVDYLDDTSWLTVPALVLHGTADPTVPVTTSEQLRDAKPGLVKLVEFPKALHAESWNFDMYRWDGEVVGFLKPRAR</sequence>
<dbReference type="InterPro" id="IPR029058">
    <property type="entry name" value="AB_hydrolase_fold"/>
</dbReference>
<dbReference type="RefSeq" id="WP_156035479.1">
    <property type="nucleotide sequence ID" value="NZ_BMNZ01000006.1"/>
</dbReference>
<dbReference type="EMBL" id="BMNZ01000006">
    <property type="protein sequence ID" value="GGN03697.1"/>
    <property type="molecule type" value="Genomic_DNA"/>
</dbReference>
<evidence type="ECO:0000256" key="1">
    <source>
        <dbReference type="SAM" id="MobiDB-lite"/>
    </source>
</evidence>
<accession>A0ABQ2IB50</accession>
<protein>
    <submittedName>
        <fullName evidence="3">Alpha/beta hydrolase</fullName>
    </submittedName>
</protein>
<evidence type="ECO:0000313" key="3">
    <source>
        <dbReference type="EMBL" id="GGN03697.1"/>
    </source>
</evidence>
<keyword evidence="2" id="KW-1133">Transmembrane helix</keyword>
<keyword evidence="3" id="KW-0378">Hydrolase</keyword>
<keyword evidence="4" id="KW-1185">Reference proteome</keyword>
<comment type="caution">
    <text evidence="3">The sequence shown here is derived from an EMBL/GenBank/DDBJ whole genome shotgun (WGS) entry which is preliminary data.</text>
</comment>
<gene>
    <name evidence="3" type="ORF">GCM10009721_33870</name>
</gene>
<organism evidence="3 4">
    <name type="scientific">Terrabacter tumescens</name>
    <dbReference type="NCBI Taxonomy" id="60443"/>
    <lineage>
        <taxon>Bacteria</taxon>
        <taxon>Bacillati</taxon>
        <taxon>Actinomycetota</taxon>
        <taxon>Actinomycetes</taxon>
        <taxon>Micrococcales</taxon>
        <taxon>Intrasporangiaceae</taxon>
        <taxon>Terrabacter</taxon>
    </lineage>
</organism>
<dbReference type="SUPFAM" id="SSF53474">
    <property type="entry name" value="alpha/beta-Hydrolases"/>
    <property type="match status" value="1"/>
</dbReference>
<keyword evidence="2" id="KW-0472">Membrane</keyword>
<dbReference type="Gene3D" id="3.40.50.1820">
    <property type="entry name" value="alpha/beta hydrolase"/>
    <property type="match status" value="1"/>
</dbReference>
<reference evidence="4" key="1">
    <citation type="journal article" date="2019" name="Int. J. Syst. Evol. Microbiol.">
        <title>The Global Catalogue of Microorganisms (GCM) 10K type strain sequencing project: providing services to taxonomists for standard genome sequencing and annotation.</title>
        <authorList>
            <consortium name="The Broad Institute Genomics Platform"/>
            <consortium name="The Broad Institute Genome Sequencing Center for Infectious Disease"/>
            <person name="Wu L."/>
            <person name="Ma J."/>
        </authorList>
    </citation>
    <scope>NUCLEOTIDE SEQUENCE [LARGE SCALE GENOMIC DNA]</scope>
    <source>
        <strain evidence="4">JCM 1365</strain>
    </source>
</reference>
<keyword evidence="2" id="KW-0812">Transmembrane</keyword>
<dbReference type="Proteomes" id="UP000623461">
    <property type="component" value="Unassembled WGS sequence"/>
</dbReference>